<dbReference type="NCBIfam" id="TIGR02118">
    <property type="entry name" value="EthD family reductase"/>
    <property type="match status" value="1"/>
</dbReference>
<name>A0ABU5VY89_9BACT</name>
<dbReference type="EMBL" id="JAYGJQ010000002">
    <property type="protein sequence ID" value="MEA9358031.1"/>
    <property type="molecule type" value="Genomic_DNA"/>
</dbReference>
<dbReference type="InterPro" id="IPR009799">
    <property type="entry name" value="EthD_dom"/>
</dbReference>
<dbReference type="RefSeq" id="WP_323578268.1">
    <property type="nucleotide sequence ID" value="NZ_JAYGJQ010000002.1"/>
</dbReference>
<reference evidence="2 3" key="1">
    <citation type="submission" date="2023-11" db="EMBL/GenBank/DDBJ databases">
        <title>A Novel Polar Bacteriovorax (B. antarcticus) Isolated from the Biocrust in Antarctica.</title>
        <authorList>
            <person name="Mun W."/>
            <person name="Choi S.Y."/>
            <person name="Mitchell R.J."/>
        </authorList>
    </citation>
    <scope>NUCLEOTIDE SEQUENCE [LARGE SCALE GENOMIC DNA]</scope>
    <source>
        <strain evidence="2 3">PP10</strain>
    </source>
</reference>
<feature type="domain" description="EthD" evidence="1">
    <location>
        <begin position="15"/>
        <end position="82"/>
    </location>
</feature>
<evidence type="ECO:0000259" key="1">
    <source>
        <dbReference type="Pfam" id="PF07110"/>
    </source>
</evidence>
<keyword evidence="3" id="KW-1185">Reference proteome</keyword>
<dbReference type="SUPFAM" id="SSF54909">
    <property type="entry name" value="Dimeric alpha+beta barrel"/>
    <property type="match status" value="1"/>
</dbReference>
<sequence>MFKMTAIYKVPSDVNAFADWFAAHTELVKKVPLTKEIRVTKITGGPRGPSDLHLITDLLFASKEDFKTAMSSPENMACGKDAFTNYKDIVSVHFAEEETIKV</sequence>
<evidence type="ECO:0000313" key="2">
    <source>
        <dbReference type="EMBL" id="MEA9358031.1"/>
    </source>
</evidence>
<proteinExistence type="predicted"/>
<accession>A0ABU5VY89</accession>
<dbReference type="Pfam" id="PF07110">
    <property type="entry name" value="EthD"/>
    <property type="match status" value="1"/>
</dbReference>
<dbReference type="Gene3D" id="3.30.70.100">
    <property type="match status" value="1"/>
</dbReference>
<organism evidence="2 3">
    <name type="scientific">Bacteriovorax antarcticus</name>
    <dbReference type="NCBI Taxonomy" id="3088717"/>
    <lineage>
        <taxon>Bacteria</taxon>
        <taxon>Pseudomonadati</taxon>
        <taxon>Bdellovibrionota</taxon>
        <taxon>Bacteriovoracia</taxon>
        <taxon>Bacteriovoracales</taxon>
        <taxon>Bacteriovoracaceae</taxon>
        <taxon>Bacteriovorax</taxon>
    </lineage>
</organism>
<dbReference type="InterPro" id="IPR011008">
    <property type="entry name" value="Dimeric_a/b-barrel"/>
</dbReference>
<gene>
    <name evidence="2" type="ORF">SHI21_17495</name>
</gene>
<dbReference type="Proteomes" id="UP001302274">
    <property type="component" value="Unassembled WGS sequence"/>
</dbReference>
<comment type="caution">
    <text evidence="2">The sequence shown here is derived from an EMBL/GenBank/DDBJ whole genome shotgun (WGS) entry which is preliminary data.</text>
</comment>
<evidence type="ECO:0000313" key="3">
    <source>
        <dbReference type="Proteomes" id="UP001302274"/>
    </source>
</evidence>
<protein>
    <submittedName>
        <fullName evidence="2">EthD family reductase</fullName>
    </submittedName>
</protein>